<keyword evidence="5 8" id="KW-0694">RNA-binding</keyword>
<dbReference type="InterPro" id="IPR002415">
    <property type="entry name" value="H/ACA_rnp_Nhp2-like"/>
</dbReference>
<evidence type="ECO:0000256" key="2">
    <source>
        <dbReference type="ARBA" id="ARBA00007337"/>
    </source>
</evidence>
<proteinExistence type="inferred from homology"/>
<name>A0A1U7LN71_NEOID</name>
<accession>A0A1U7LN71</accession>
<feature type="domain" description="Ribosomal protein eL8/eL30/eS12/Gadd45" evidence="10">
    <location>
        <begin position="71"/>
        <end position="159"/>
    </location>
</feature>
<dbReference type="SUPFAM" id="SSF55315">
    <property type="entry name" value="L30e-like"/>
    <property type="match status" value="1"/>
</dbReference>
<protein>
    <recommendedName>
        <fullName evidence="8">H/ACA ribonucleoprotein complex subunit 2</fullName>
    </recommendedName>
    <alternativeName>
        <fullName evidence="8">Nucleolar protein family A member 2</fullName>
    </alternativeName>
</protein>
<dbReference type="EMBL" id="LXFE01000976">
    <property type="protein sequence ID" value="OLL24120.1"/>
    <property type="molecule type" value="Genomic_DNA"/>
</dbReference>
<evidence type="ECO:0000256" key="3">
    <source>
        <dbReference type="ARBA" id="ARBA00022517"/>
    </source>
</evidence>
<dbReference type="GO" id="GO:0031118">
    <property type="term" value="P:rRNA pseudouridine synthesis"/>
    <property type="evidence" value="ECO:0007669"/>
    <property type="project" value="UniProtKB-ARBA"/>
</dbReference>
<evidence type="ECO:0000259" key="10">
    <source>
        <dbReference type="Pfam" id="PF01248"/>
    </source>
</evidence>
<dbReference type="GO" id="GO:0034513">
    <property type="term" value="F:box H/ACA snoRNA binding"/>
    <property type="evidence" value="ECO:0007669"/>
    <property type="project" value="UniProtKB-ARBA"/>
</dbReference>
<dbReference type="GO" id="GO:0031429">
    <property type="term" value="C:box H/ACA snoRNP complex"/>
    <property type="evidence" value="ECO:0007669"/>
    <property type="project" value="UniProtKB-UniRule"/>
</dbReference>
<evidence type="ECO:0000256" key="6">
    <source>
        <dbReference type="ARBA" id="ARBA00023242"/>
    </source>
</evidence>
<dbReference type="Pfam" id="PF01248">
    <property type="entry name" value="Ribosomal_L7Ae"/>
    <property type="match status" value="1"/>
</dbReference>
<evidence type="ECO:0000256" key="5">
    <source>
        <dbReference type="ARBA" id="ARBA00022884"/>
    </source>
</evidence>
<dbReference type="Gene3D" id="3.30.1330.30">
    <property type="match status" value="1"/>
</dbReference>
<dbReference type="PANTHER" id="PTHR23105">
    <property type="entry name" value="RIBOSOMAL PROTEIN L7AE FAMILY MEMBER"/>
    <property type="match status" value="1"/>
</dbReference>
<evidence type="ECO:0000256" key="1">
    <source>
        <dbReference type="ARBA" id="ARBA00004604"/>
    </source>
</evidence>
<comment type="subcellular location">
    <subcellularLocation>
        <location evidence="1 8">Nucleus</location>
        <location evidence="1 8">Nucleolus</location>
    </subcellularLocation>
</comment>
<dbReference type="OrthoDB" id="5364946at2759"/>
<comment type="function">
    <text evidence="8">Common component of the spliceosome and rRNA processing machinery.</text>
</comment>
<keyword evidence="4" id="KW-0698">rRNA processing</keyword>
<evidence type="ECO:0000256" key="8">
    <source>
        <dbReference type="RuleBase" id="RU366039"/>
    </source>
</evidence>
<organism evidence="11 12">
    <name type="scientific">Neolecta irregularis (strain DAH-3)</name>
    <dbReference type="NCBI Taxonomy" id="1198029"/>
    <lineage>
        <taxon>Eukaryota</taxon>
        <taxon>Fungi</taxon>
        <taxon>Dikarya</taxon>
        <taxon>Ascomycota</taxon>
        <taxon>Taphrinomycotina</taxon>
        <taxon>Neolectales</taxon>
        <taxon>Neolectaceae</taxon>
        <taxon>Neolecta</taxon>
    </lineage>
</organism>
<evidence type="ECO:0000256" key="4">
    <source>
        <dbReference type="ARBA" id="ARBA00022552"/>
    </source>
</evidence>
<evidence type="ECO:0000313" key="12">
    <source>
        <dbReference type="Proteomes" id="UP000186594"/>
    </source>
</evidence>
<dbReference type="Proteomes" id="UP000186594">
    <property type="component" value="Unassembled WGS sequence"/>
</dbReference>
<comment type="similarity">
    <text evidence="2 8">Belongs to the eukaryotic ribosomal protein eL8 family.</text>
</comment>
<dbReference type="GO" id="GO:0000398">
    <property type="term" value="P:mRNA splicing, via spliceosome"/>
    <property type="evidence" value="ECO:0007669"/>
    <property type="project" value="UniProtKB-UniRule"/>
</dbReference>
<keyword evidence="3" id="KW-0690">Ribosome biogenesis</keyword>
<keyword evidence="6 8" id="KW-0539">Nucleus</keyword>
<comment type="function">
    <text evidence="8">Required for ribosome biogenesis. Part of a complex which catalyzes pseudouridylation of rRNA. This involves the isomerization of uridine such that the ribose is subsequently attached to C5, instead of the normal N1. Pseudouridine ('psi') residues may serve to stabilize the conformation of rRNAs.</text>
</comment>
<dbReference type="FunFam" id="3.30.1330.30:FF:000015">
    <property type="entry name" value="H/ACA ribonucleoprotein complex subunit NHP2"/>
    <property type="match status" value="1"/>
</dbReference>
<dbReference type="InterPro" id="IPR018492">
    <property type="entry name" value="Ribosomal_eL8/Nhp2"/>
</dbReference>
<dbReference type="InterPro" id="IPR029064">
    <property type="entry name" value="Ribosomal_eL30-like_sf"/>
</dbReference>
<evidence type="ECO:0000256" key="9">
    <source>
        <dbReference type="SAM" id="MobiDB-lite"/>
    </source>
</evidence>
<reference evidence="11 12" key="1">
    <citation type="submission" date="2016-04" db="EMBL/GenBank/DDBJ databases">
        <title>Evolutionary innovation and constraint leading to complex multicellularity in the Ascomycota.</title>
        <authorList>
            <person name="Cisse O."/>
            <person name="Nguyen A."/>
            <person name="Hewitt D.A."/>
            <person name="Jedd G."/>
            <person name="Stajich J.E."/>
        </authorList>
    </citation>
    <scope>NUCLEOTIDE SEQUENCE [LARGE SCALE GENOMIC DNA]</scope>
    <source>
        <strain evidence="11 12">DAH-3</strain>
    </source>
</reference>
<dbReference type="AlphaFoldDB" id="A0A1U7LN71"/>
<dbReference type="GO" id="GO:0031120">
    <property type="term" value="P:snRNA pseudouridine synthesis"/>
    <property type="evidence" value="ECO:0007669"/>
    <property type="project" value="UniProtKB-UniRule"/>
</dbReference>
<dbReference type="InterPro" id="IPR050257">
    <property type="entry name" value="eL8/uL1-like"/>
</dbReference>
<gene>
    <name evidence="11" type="ORF">NEOLI_000364</name>
</gene>
<keyword evidence="7 8" id="KW-0687">Ribonucleoprotein</keyword>
<evidence type="ECO:0000313" key="11">
    <source>
        <dbReference type="EMBL" id="OLL24120.1"/>
    </source>
</evidence>
<evidence type="ECO:0000256" key="7">
    <source>
        <dbReference type="ARBA" id="ARBA00023274"/>
    </source>
</evidence>
<dbReference type="InterPro" id="IPR004038">
    <property type="entry name" value="Ribosomal_eL8/eL30/eS12/Gad45"/>
</dbReference>
<feature type="region of interest" description="Disordered" evidence="9">
    <location>
        <begin position="1"/>
        <end position="35"/>
    </location>
</feature>
<sequence length="186" mass="20875">MGKERKEKKDKKSGKSESHEDDEGQITVVETTPAKKSRKSDVVDEIDLYDEKLEFISPIAKPLAQKKLNKKLLKCVRKATKTKAVKRGVKEVVKALRKNEVGLVILAGDISPIDVISHIPVLCEDHNIPYIFTPSKEELGSAGQTKRPTSVVMIVKKSKKGENEGDWTESYEELRKEVLKADECMT</sequence>
<dbReference type="STRING" id="1198029.A0A1U7LN71"/>
<dbReference type="PRINTS" id="PR00883">
    <property type="entry name" value="NUCLEARHMG"/>
</dbReference>
<keyword evidence="12" id="KW-1185">Reference proteome</keyword>
<dbReference type="OMA" id="EDNYEAR"/>
<dbReference type="PRINTS" id="PR00881">
    <property type="entry name" value="L7ARS6FAMILY"/>
</dbReference>
<comment type="caution">
    <text evidence="11">The sequence shown here is derived from an EMBL/GenBank/DDBJ whole genome shotgun (WGS) entry which is preliminary data.</text>
</comment>